<dbReference type="FunFam" id="3.30.1330.50:FF:000001">
    <property type="entry name" value="2-C-methyl-D-erythritol 2,4-cyclodiphosphate synthase"/>
    <property type="match status" value="1"/>
</dbReference>
<keyword evidence="12" id="KW-1185">Reference proteome</keyword>
<proteinExistence type="inferred from homology"/>
<organism evidence="11 12">
    <name type="scientific">Planococcus salinus</name>
    <dbReference type="NCBI Taxonomy" id="1848460"/>
    <lineage>
        <taxon>Bacteria</taxon>
        <taxon>Bacillati</taxon>
        <taxon>Bacillota</taxon>
        <taxon>Bacilli</taxon>
        <taxon>Bacillales</taxon>
        <taxon>Caryophanaceae</taxon>
        <taxon>Planococcus</taxon>
    </lineage>
</organism>
<evidence type="ECO:0000259" key="10">
    <source>
        <dbReference type="Pfam" id="PF02542"/>
    </source>
</evidence>
<dbReference type="PANTHER" id="PTHR43181">
    <property type="entry name" value="2-C-METHYL-D-ERYTHRITOL 2,4-CYCLODIPHOSPHATE SYNTHASE, CHLOROPLASTIC"/>
    <property type="match status" value="1"/>
</dbReference>
<comment type="similarity">
    <text evidence="3 8 9">Belongs to the IspF family.</text>
</comment>
<dbReference type="RefSeq" id="WP_123166215.1">
    <property type="nucleotide sequence ID" value="NZ_RIAX01000011.1"/>
</dbReference>
<dbReference type="InterPro" id="IPR003526">
    <property type="entry name" value="MECDP_synthase"/>
</dbReference>
<feature type="site" description="Transition state stabilizer" evidence="8">
    <location>
        <position position="35"/>
    </location>
</feature>
<evidence type="ECO:0000256" key="5">
    <source>
        <dbReference type="ARBA" id="ARBA00022723"/>
    </source>
</evidence>
<evidence type="ECO:0000256" key="6">
    <source>
        <dbReference type="ARBA" id="ARBA00023229"/>
    </source>
</evidence>
<comment type="pathway">
    <text evidence="2 8">Isoprenoid biosynthesis; isopentenyl diphosphate biosynthesis via DXP pathway; isopentenyl diphosphate from 1-deoxy-D-xylulose 5-phosphate: step 4/6.</text>
</comment>
<evidence type="ECO:0000256" key="2">
    <source>
        <dbReference type="ARBA" id="ARBA00004709"/>
    </source>
</evidence>
<sequence length="166" mass="18056">MIRIGQGYDVHQLAEGRPFILGGVEIEHDRGLLGHSDADVLLHTITDAALGAIGGGDIGKHFPDTDPEFKDADSRKLLTHIWQYVKEQGYELGNVDCTVIAQKPKLAPYIEQMRQSIAELLEADVSQVNVKATTSEKLGFTGREEGIAALAVILLTSRPLSLDVPE</sequence>
<keyword evidence="5 8" id="KW-0479">Metal-binding</keyword>
<feature type="binding site" evidence="8">
    <location>
        <begin position="57"/>
        <end position="59"/>
    </location>
    <ligand>
        <name>4-CDP-2-C-methyl-D-erythritol 2-phosphate</name>
        <dbReference type="ChEBI" id="CHEBI:57919"/>
    </ligand>
</feature>
<keyword evidence="6 8" id="KW-0414">Isoprene biosynthesis</keyword>
<evidence type="ECO:0000256" key="8">
    <source>
        <dbReference type="HAMAP-Rule" id="MF_00107"/>
    </source>
</evidence>
<comment type="function">
    <text evidence="8">Involved in the biosynthesis of isopentenyl diphosphate (IPP) and dimethylallyl diphosphate (DMAPP), two major building blocks of isoprenoid compounds. Catalyzes the conversion of 4-diphosphocytidyl-2-C-methyl-D-erythritol 2-phosphate (CDP-ME2P) to 2-C-methyl-D-erythritol 2,4-cyclodiphosphate (ME-CPP) with a corresponding release of cytidine 5-monophosphate (CMP).</text>
</comment>
<feature type="site" description="Transition state stabilizer" evidence="8">
    <location>
        <position position="134"/>
    </location>
</feature>
<name>A0A3M8P5I9_9BACL</name>
<feature type="binding site" evidence="8">
    <location>
        <position position="143"/>
    </location>
    <ligand>
        <name>4-CDP-2-C-methyl-D-erythritol 2-phosphate</name>
        <dbReference type="ChEBI" id="CHEBI:57919"/>
    </ligand>
</feature>
<feature type="binding site" evidence="8">
    <location>
        <begin position="9"/>
        <end position="11"/>
    </location>
    <ligand>
        <name>4-CDP-2-C-methyl-D-erythritol 2-phosphate</name>
        <dbReference type="ChEBI" id="CHEBI:57919"/>
    </ligand>
</feature>
<accession>A0A3M8P5I9</accession>
<dbReference type="EMBL" id="RIAX01000011">
    <property type="protein sequence ID" value="RNF38661.1"/>
    <property type="molecule type" value="Genomic_DNA"/>
</dbReference>
<comment type="caution">
    <text evidence="11">The sequence shown here is derived from an EMBL/GenBank/DDBJ whole genome shotgun (WGS) entry which is preliminary data.</text>
</comment>
<dbReference type="InterPro" id="IPR036571">
    <property type="entry name" value="MECDP_synthase_sf"/>
</dbReference>
<dbReference type="UniPathway" id="UPA00056">
    <property type="reaction ID" value="UER00095"/>
</dbReference>
<feature type="binding site" evidence="8">
    <location>
        <position position="140"/>
    </location>
    <ligand>
        <name>4-CDP-2-C-methyl-D-erythritol 2-phosphate</name>
        <dbReference type="ChEBI" id="CHEBI:57919"/>
    </ligand>
</feature>
<evidence type="ECO:0000313" key="11">
    <source>
        <dbReference type="EMBL" id="RNF38661.1"/>
    </source>
</evidence>
<comment type="subunit">
    <text evidence="8">Homotrimer.</text>
</comment>
<feature type="binding site" evidence="8">
    <location>
        <begin position="133"/>
        <end position="136"/>
    </location>
    <ligand>
        <name>4-CDP-2-C-methyl-D-erythritol 2-phosphate</name>
        <dbReference type="ChEBI" id="CHEBI:57919"/>
    </ligand>
</feature>
<feature type="binding site" evidence="8">
    <location>
        <position position="43"/>
    </location>
    <ligand>
        <name>a divalent metal cation</name>
        <dbReference type="ChEBI" id="CHEBI:60240"/>
    </ligand>
</feature>
<comment type="catalytic activity">
    <reaction evidence="1 8 9">
        <text>4-CDP-2-C-methyl-D-erythritol 2-phosphate = 2-C-methyl-D-erythritol 2,4-cyclic diphosphate + CMP</text>
        <dbReference type="Rhea" id="RHEA:23864"/>
        <dbReference type="ChEBI" id="CHEBI:57919"/>
        <dbReference type="ChEBI" id="CHEBI:58483"/>
        <dbReference type="ChEBI" id="CHEBI:60377"/>
        <dbReference type="EC" id="4.6.1.12"/>
    </reaction>
</comment>
<dbReference type="OrthoDB" id="9804336at2"/>
<dbReference type="CDD" id="cd00554">
    <property type="entry name" value="MECDP_synthase"/>
    <property type="match status" value="1"/>
</dbReference>
<evidence type="ECO:0000313" key="12">
    <source>
        <dbReference type="Proteomes" id="UP000275473"/>
    </source>
</evidence>
<dbReference type="GO" id="GO:0008685">
    <property type="term" value="F:2-C-methyl-D-erythritol 2,4-cyclodiphosphate synthase activity"/>
    <property type="evidence" value="ECO:0007669"/>
    <property type="project" value="UniProtKB-UniRule"/>
</dbReference>
<protein>
    <recommendedName>
        <fullName evidence="4 8">2-C-methyl-D-erythritol 2,4-cyclodiphosphate synthase</fullName>
        <shortName evidence="8">MECDP-synthase</shortName>
        <shortName evidence="8">MECPP-synthase</shortName>
        <shortName evidence="8">MECPS</shortName>
        <ecNumber evidence="4 8">4.6.1.12</ecNumber>
    </recommendedName>
</protein>
<evidence type="ECO:0000256" key="7">
    <source>
        <dbReference type="ARBA" id="ARBA00023239"/>
    </source>
</evidence>
<evidence type="ECO:0000256" key="1">
    <source>
        <dbReference type="ARBA" id="ARBA00000200"/>
    </source>
</evidence>
<dbReference type="HAMAP" id="MF_00107">
    <property type="entry name" value="IspF"/>
    <property type="match status" value="1"/>
</dbReference>
<dbReference type="EC" id="4.6.1.12" evidence="4 8"/>
<reference evidence="11 12" key="1">
    <citation type="journal article" date="2018" name="Int. J. Syst. Evol. Microbiol.">
        <title>Planococcus salinus sp. nov., a moderately halophilic bacterium isolated from a saline-alkali soil.</title>
        <authorList>
            <person name="Gan L."/>
        </authorList>
    </citation>
    <scope>NUCLEOTIDE SEQUENCE [LARGE SCALE GENOMIC DNA]</scope>
    <source>
        <strain evidence="11 12">LCB217</strain>
    </source>
</reference>
<dbReference type="AlphaFoldDB" id="A0A3M8P5I9"/>
<feature type="binding site" evidence="8">
    <location>
        <begin position="62"/>
        <end position="66"/>
    </location>
    <ligand>
        <name>4-CDP-2-C-methyl-D-erythritol 2-phosphate</name>
        <dbReference type="ChEBI" id="CHEBI:57919"/>
    </ligand>
</feature>
<gene>
    <name evidence="8" type="primary">ispF</name>
    <name evidence="11" type="ORF">EEX84_13690</name>
</gene>
<dbReference type="PANTHER" id="PTHR43181:SF1">
    <property type="entry name" value="2-C-METHYL-D-ERYTHRITOL 2,4-CYCLODIPHOSPHATE SYNTHASE, CHLOROPLASTIC"/>
    <property type="match status" value="1"/>
</dbReference>
<feature type="domain" description="2-C-methyl-D-erythritol 2,4-cyclodiphosphate synthase" evidence="10">
    <location>
        <begin position="2"/>
        <end position="155"/>
    </location>
</feature>
<keyword evidence="7 8" id="KW-0456">Lyase</keyword>
<dbReference type="GO" id="GO:0046872">
    <property type="term" value="F:metal ion binding"/>
    <property type="evidence" value="ECO:0007669"/>
    <property type="project" value="UniProtKB-KW"/>
</dbReference>
<evidence type="ECO:0000256" key="4">
    <source>
        <dbReference type="ARBA" id="ARBA00012579"/>
    </source>
</evidence>
<dbReference type="SUPFAM" id="SSF69765">
    <property type="entry name" value="IpsF-like"/>
    <property type="match status" value="1"/>
</dbReference>
<feature type="binding site" evidence="8">
    <location>
        <position position="11"/>
    </location>
    <ligand>
        <name>a divalent metal cation</name>
        <dbReference type="ChEBI" id="CHEBI:60240"/>
    </ligand>
</feature>
<comment type="cofactor">
    <cofactor evidence="8">
        <name>a divalent metal cation</name>
        <dbReference type="ChEBI" id="CHEBI:60240"/>
    </cofactor>
    <text evidence="8">Binds 1 divalent metal cation per subunit.</text>
</comment>
<dbReference type="Pfam" id="PF02542">
    <property type="entry name" value="YgbB"/>
    <property type="match status" value="1"/>
</dbReference>
<dbReference type="Gene3D" id="3.30.1330.50">
    <property type="entry name" value="2-C-methyl-D-erythritol 2,4-cyclodiphosphate synthase"/>
    <property type="match status" value="1"/>
</dbReference>
<dbReference type="NCBIfam" id="TIGR00151">
    <property type="entry name" value="ispF"/>
    <property type="match status" value="1"/>
</dbReference>
<dbReference type="PROSITE" id="PS01350">
    <property type="entry name" value="ISPF"/>
    <property type="match status" value="1"/>
</dbReference>
<evidence type="ECO:0000256" key="3">
    <source>
        <dbReference type="ARBA" id="ARBA00008480"/>
    </source>
</evidence>
<dbReference type="GO" id="GO:0019288">
    <property type="term" value="P:isopentenyl diphosphate biosynthetic process, methylerythritol 4-phosphate pathway"/>
    <property type="evidence" value="ECO:0007669"/>
    <property type="project" value="UniProtKB-UniRule"/>
</dbReference>
<feature type="binding site" evidence="8">
    <location>
        <begin position="35"/>
        <end position="36"/>
    </location>
    <ligand>
        <name>4-CDP-2-C-methyl-D-erythritol 2-phosphate</name>
        <dbReference type="ChEBI" id="CHEBI:57919"/>
    </ligand>
</feature>
<dbReference type="GO" id="GO:0016114">
    <property type="term" value="P:terpenoid biosynthetic process"/>
    <property type="evidence" value="ECO:0007669"/>
    <property type="project" value="InterPro"/>
</dbReference>
<dbReference type="InterPro" id="IPR020555">
    <property type="entry name" value="MECDP_synthase_CS"/>
</dbReference>
<feature type="binding site" evidence="8">
    <location>
        <position position="9"/>
    </location>
    <ligand>
        <name>a divalent metal cation</name>
        <dbReference type="ChEBI" id="CHEBI:60240"/>
    </ligand>
</feature>
<comment type="caution">
    <text evidence="8">Lacks conserved residue(s) required for the propagation of feature annotation.</text>
</comment>
<evidence type="ECO:0000256" key="9">
    <source>
        <dbReference type="RuleBase" id="RU004395"/>
    </source>
</evidence>
<dbReference type="Proteomes" id="UP000275473">
    <property type="component" value="Unassembled WGS sequence"/>
</dbReference>